<dbReference type="PANTHER" id="PTHR47435">
    <property type="entry name" value="KELCH REPEAT PROTEIN (AFU_ORTHOLOGUE AFUA_5G12780)"/>
    <property type="match status" value="1"/>
</dbReference>
<keyword evidence="2" id="KW-0408">Iron</keyword>
<comment type="caution">
    <text evidence="4">The sequence shown here is derived from an EMBL/GenBank/DDBJ whole genome shotgun (WGS) entry which is preliminary data.</text>
</comment>
<dbReference type="Pfam" id="PF01344">
    <property type="entry name" value="Kelch_1"/>
    <property type="match status" value="1"/>
</dbReference>
<dbReference type="InterPro" id="IPR015915">
    <property type="entry name" value="Kelch-typ_b-propeller"/>
</dbReference>
<dbReference type="SUPFAM" id="SSF117281">
    <property type="entry name" value="Kelch motif"/>
    <property type="match status" value="1"/>
</dbReference>
<proteinExistence type="predicted"/>
<name>A0AA39RA77_9LECA</name>
<keyword evidence="5" id="KW-1185">Reference proteome</keyword>
<dbReference type="EMBL" id="JAFEKC020000002">
    <property type="protein sequence ID" value="KAK0516396.1"/>
    <property type="molecule type" value="Genomic_DNA"/>
</dbReference>
<dbReference type="PANTHER" id="PTHR47435:SF10">
    <property type="entry name" value="TIP ELONGATION ABERRANT PROTEIN 3"/>
    <property type="match status" value="1"/>
</dbReference>
<organism evidence="4 5">
    <name type="scientific">Cladonia borealis</name>
    <dbReference type="NCBI Taxonomy" id="184061"/>
    <lineage>
        <taxon>Eukaryota</taxon>
        <taxon>Fungi</taxon>
        <taxon>Dikarya</taxon>
        <taxon>Ascomycota</taxon>
        <taxon>Pezizomycotina</taxon>
        <taxon>Lecanoromycetes</taxon>
        <taxon>OSLEUM clade</taxon>
        <taxon>Lecanoromycetidae</taxon>
        <taxon>Lecanorales</taxon>
        <taxon>Lecanorineae</taxon>
        <taxon>Cladoniaceae</taxon>
        <taxon>Cladonia</taxon>
    </lineage>
</organism>
<protein>
    <recommendedName>
        <fullName evidence="6">Galactose oxidase</fullName>
    </recommendedName>
</protein>
<evidence type="ECO:0000313" key="5">
    <source>
        <dbReference type="Proteomes" id="UP001166286"/>
    </source>
</evidence>
<evidence type="ECO:0008006" key="6">
    <source>
        <dbReference type="Google" id="ProtNLM"/>
    </source>
</evidence>
<dbReference type="Gene3D" id="2.120.10.80">
    <property type="entry name" value="Kelch-type beta propeller"/>
    <property type="match status" value="2"/>
</dbReference>
<evidence type="ECO:0000256" key="1">
    <source>
        <dbReference type="ARBA" id="ARBA00022737"/>
    </source>
</evidence>
<gene>
    <name evidence="4" type="ORF">JMJ35_000999</name>
</gene>
<dbReference type="InterPro" id="IPR006652">
    <property type="entry name" value="Kelch_1"/>
</dbReference>
<dbReference type="AlphaFoldDB" id="A0AA39RA77"/>
<reference evidence="4" key="1">
    <citation type="submission" date="2023-03" db="EMBL/GenBank/DDBJ databases">
        <title>Complete genome of Cladonia borealis.</title>
        <authorList>
            <person name="Park H."/>
        </authorList>
    </citation>
    <scope>NUCLEOTIDE SEQUENCE</scope>
    <source>
        <strain evidence="4">ANT050790</strain>
    </source>
</reference>
<evidence type="ECO:0000256" key="2">
    <source>
        <dbReference type="ARBA" id="ARBA00023004"/>
    </source>
</evidence>
<keyword evidence="1" id="KW-0677">Repeat</keyword>
<evidence type="ECO:0000256" key="3">
    <source>
        <dbReference type="SAM" id="MobiDB-lite"/>
    </source>
</evidence>
<dbReference type="Proteomes" id="UP001166286">
    <property type="component" value="Unassembled WGS sequence"/>
</dbReference>
<dbReference type="Pfam" id="PF24681">
    <property type="entry name" value="Kelch_KLHDC2_KLHL20_DRC7"/>
    <property type="match status" value="1"/>
</dbReference>
<feature type="region of interest" description="Disordered" evidence="3">
    <location>
        <begin position="367"/>
        <end position="388"/>
    </location>
</feature>
<evidence type="ECO:0000313" key="4">
    <source>
        <dbReference type="EMBL" id="KAK0516396.1"/>
    </source>
</evidence>
<sequence length="488" mass="51505">MDPATASGLLVAEQVVSTTLEGGALAAYGLAQSTQPLTATFTRMSSDAFLPRTNHSITVVNGQAYIFGGEEEPGKLAGDELHIVSLPLKKAANEGKPDYKVVPSLGEGEDGTVPGRRAGHSAVAVGGRIYMFGGRGEEQKALEEKGRVWVFDTKTLGWSHVDPVEGEVPDGRYMHGAAATEHPLPNTNKSSEAGYGEQIKSAIGNLPNLVGKGSSTSSHEPHGSLIISGGQTNPEVICDDVWMFNIATRTWSRLPQHPTTSGNSAPAPSFALTQKGLYMVSSTDVSDLGGEVHYLLLTKDLYYNTQDKSKTSLKSADPTWTTTHFPANPLTPGPLPRQGAGLIPITTGNGREYLLYFLGEKLLPPKSNSTASEATDAQQPNSAEQANSPTFFSDTWSYQVLPASPSAASIKDATRSAMGISTGEGTWAEVKIETVVEGETEGKSHPGPRGWFASCPIGKEIDGAGLLIWGGVNGKGEVEGDGWVVTVK</sequence>
<accession>A0AA39RA77</accession>
<dbReference type="GO" id="GO:0019760">
    <property type="term" value="P:glucosinolate metabolic process"/>
    <property type="evidence" value="ECO:0007669"/>
    <property type="project" value="UniProtKB-ARBA"/>
</dbReference>